<comment type="function">
    <text evidence="7">Participates in both transcription termination and antitermination.</text>
</comment>
<dbReference type="Pfam" id="PF08529">
    <property type="entry name" value="NusA_N"/>
    <property type="match status" value="2"/>
</dbReference>
<dbReference type="GO" id="GO:0005829">
    <property type="term" value="C:cytosol"/>
    <property type="evidence" value="ECO:0007669"/>
    <property type="project" value="TreeGrafter"/>
</dbReference>
<evidence type="ECO:0000256" key="3">
    <source>
        <dbReference type="ARBA" id="ARBA00022814"/>
    </source>
</evidence>
<dbReference type="CDD" id="cd02134">
    <property type="entry name" value="KH-II_NusA_rpt1"/>
    <property type="match status" value="1"/>
</dbReference>
<dbReference type="Gene3D" id="3.30.300.20">
    <property type="match status" value="2"/>
</dbReference>
<dbReference type="GO" id="GO:0031564">
    <property type="term" value="P:transcription antitermination"/>
    <property type="evidence" value="ECO:0007669"/>
    <property type="project" value="UniProtKB-UniRule"/>
</dbReference>
<dbReference type="InterPro" id="IPR058582">
    <property type="entry name" value="KH_NusA_2nd"/>
</dbReference>
<dbReference type="AlphaFoldDB" id="A0A1F7GD92"/>
<dbReference type="PANTHER" id="PTHR22648">
    <property type="entry name" value="TRANSCRIPTION TERMINATION FACTOR NUSA"/>
    <property type="match status" value="1"/>
</dbReference>
<dbReference type="InterPro" id="IPR010213">
    <property type="entry name" value="TF_NusA"/>
</dbReference>
<feature type="region of interest" description="Disordered" evidence="8">
    <location>
        <begin position="321"/>
        <end position="351"/>
    </location>
</feature>
<dbReference type="SUPFAM" id="SSF69705">
    <property type="entry name" value="Transcription factor NusA, N-terminal domain"/>
    <property type="match status" value="1"/>
</dbReference>
<feature type="compositionally biased region" description="Basic and acidic residues" evidence="8">
    <location>
        <begin position="323"/>
        <end position="351"/>
    </location>
</feature>
<comment type="caution">
    <text evidence="10">The sequence shown here is derived from an EMBL/GenBank/DDBJ whole genome shotgun (WGS) entry which is preliminary data.</text>
</comment>
<protein>
    <recommendedName>
        <fullName evidence="7">Transcription termination/antitermination protein NusA</fullName>
    </recommendedName>
</protein>
<keyword evidence="2 7" id="KW-0963">Cytoplasm</keyword>
<evidence type="ECO:0000259" key="9">
    <source>
        <dbReference type="SMART" id="SM00316"/>
    </source>
</evidence>
<keyword evidence="3 7" id="KW-0889">Transcription antitermination</keyword>
<dbReference type="HAMAP" id="MF_00945_B">
    <property type="entry name" value="NusA_B"/>
    <property type="match status" value="1"/>
</dbReference>
<comment type="subunit">
    <text evidence="7">Monomer. Binds directly to the core enzyme of the DNA-dependent RNA polymerase and to nascent RNA.</text>
</comment>
<dbReference type="InterPro" id="IPR009019">
    <property type="entry name" value="KH_sf_prok-type"/>
</dbReference>
<evidence type="ECO:0000313" key="10">
    <source>
        <dbReference type="EMBL" id="OGK16940.1"/>
    </source>
</evidence>
<dbReference type="InterPro" id="IPR015946">
    <property type="entry name" value="KH_dom-like_a/b"/>
</dbReference>
<keyword evidence="6 7" id="KW-0804">Transcription</keyword>
<dbReference type="SMART" id="SM00316">
    <property type="entry name" value="S1"/>
    <property type="match status" value="1"/>
</dbReference>
<dbReference type="Pfam" id="PF26594">
    <property type="entry name" value="KH_NusA_2nd"/>
    <property type="match status" value="1"/>
</dbReference>
<dbReference type="Proteomes" id="UP000177208">
    <property type="component" value="Unassembled WGS sequence"/>
</dbReference>
<name>A0A1F7GD92_9BACT</name>
<dbReference type="FunFam" id="3.30.300.20:FF:000002">
    <property type="entry name" value="Transcription termination/antitermination protein NusA"/>
    <property type="match status" value="1"/>
</dbReference>
<dbReference type="NCBIfam" id="TIGR01953">
    <property type="entry name" value="NusA"/>
    <property type="match status" value="1"/>
</dbReference>
<dbReference type="GO" id="GO:0006353">
    <property type="term" value="P:DNA-templated transcription termination"/>
    <property type="evidence" value="ECO:0007669"/>
    <property type="project" value="UniProtKB-UniRule"/>
</dbReference>
<dbReference type="CDD" id="cd22529">
    <property type="entry name" value="KH-II_NusA_rpt2"/>
    <property type="match status" value="1"/>
</dbReference>
<feature type="domain" description="S1 motif" evidence="9">
    <location>
        <begin position="106"/>
        <end position="173"/>
    </location>
</feature>
<comment type="similarity">
    <text evidence="7">Belongs to the NusA family.</text>
</comment>
<evidence type="ECO:0000256" key="4">
    <source>
        <dbReference type="ARBA" id="ARBA00022884"/>
    </source>
</evidence>
<evidence type="ECO:0000313" key="11">
    <source>
        <dbReference type="Proteomes" id="UP000177208"/>
    </source>
</evidence>
<keyword evidence="5 7" id="KW-0805">Transcription regulation</keyword>
<accession>A0A1F7GD92</accession>
<gene>
    <name evidence="7" type="primary">nusA</name>
    <name evidence="10" type="ORF">A2774_00385</name>
</gene>
<comment type="subcellular location">
    <subcellularLocation>
        <location evidence="7">Cytoplasm</location>
    </subcellularLocation>
</comment>
<evidence type="ECO:0000256" key="2">
    <source>
        <dbReference type="ARBA" id="ARBA00022490"/>
    </source>
</evidence>
<dbReference type="PANTHER" id="PTHR22648:SF0">
    <property type="entry name" value="TRANSCRIPTION TERMINATION_ANTITERMINATION PROTEIN NUSA"/>
    <property type="match status" value="1"/>
</dbReference>
<dbReference type="GO" id="GO:0003700">
    <property type="term" value="F:DNA-binding transcription factor activity"/>
    <property type="evidence" value="ECO:0007669"/>
    <property type="project" value="InterPro"/>
</dbReference>
<dbReference type="Pfam" id="PF13184">
    <property type="entry name" value="KH_NusA_1st"/>
    <property type="match status" value="1"/>
</dbReference>
<dbReference type="InterPro" id="IPR030842">
    <property type="entry name" value="TF_NusA_bacterial"/>
</dbReference>
<dbReference type="InterPro" id="IPR025249">
    <property type="entry name" value="TF_NusA_KH_1st"/>
</dbReference>
<dbReference type="InterPro" id="IPR013735">
    <property type="entry name" value="TF_NusA_N"/>
</dbReference>
<evidence type="ECO:0000256" key="8">
    <source>
        <dbReference type="SAM" id="MobiDB-lite"/>
    </source>
</evidence>
<evidence type="ECO:0000256" key="6">
    <source>
        <dbReference type="ARBA" id="ARBA00023163"/>
    </source>
</evidence>
<keyword evidence="4 7" id="KW-0694">RNA-binding</keyword>
<dbReference type="InterPro" id="IPR012340">
    <property type="entry name" value="NA-bd_OB-fold"/>
</dbReference>
<dbReference type="Gene3D" id="3.30.1480.10">
    <property type="entry name" value="NusA, N-terminal domain"/>
    <property type="match status" value="1"/>
</dbReference>
<evidence type="ECO:0000256" key="7">
    <source>
        <dbReference type="HAMAP-Rule" id="MF_00945"/>
    </source>
</evidence>
<dbReference type="GO" id="GO:0003723">
    <property type="term" value="F:RNA binding"/>
    <property type="evidence" value="ECO:0007669"/>
    <property type="project" value="UniProtKB-UniRule"/>
</dbReference>
<evidence type="ECO:0000256" key="5">
    <source>
        <dbReference type="ARBA" id="ARBA00023015"/>
    </source>
</evidence>
<evidence type="ECO:0000256" key="1">
    <source>
        <dbReference type="ARBA" id="ARBA00022472"/>
    </source>
</evidence>
<dbReference type="InterPro" id="IPR036555">
    <property type="entry name" value="NusA_N_sf"/>
</dbReference>
<proteinExistence type="inferred from homology"/>
<dbReference type="EMBL" id="MFZG01000015">
    <property type="protein sequence ID" value="OGK16940.1"/>
    <property type="molecule type" value="Genomic_DNA"/>
</dbReference>
<dbReference type="InterPro" id="IPR003029">
    <property type="entry name" value="S1_domain"/>
</dbReference>
<sequence>MTIVKSEFALALNQVATERGISVDDVLESIEAAVLAAFKKEYPNEYEDTLIAKVSHETGETKIFKQDKNITPPGFGRIAAQTAKQVIMQKIREAEKKHVVSHYRTQIGNLIKGRIIRYDGRNAYLDIGRTEAVLTKEEQIGNERYQVNDSHIVLIKDIVEDKFGNTRIVVSRSDPKLVEVLFKREVPEILNGTVQIKKVVREPGERAKVAVFSNQSGVDPVGACVGQKGIRVQTVTDELGGQEKIDVIQWNADEKLFLMAALSPAKITEVNIDPDEKRAKVIVEEDQAPLAIGSRGINVNLASRLAGFNIDIIQTKASPGKTLQEKPAQEVKAVKNDDIKSEKTTQVDKEKNNLAEEVTKIEAGGGK</sequence>
<dbReference type="SUPFAM" id="SSF50249">
    <property type="entry name" value="Nucleic acid-binding proteins"/>
    <property type="match status" value="1"/>
</dbReference>
<dbReference type="SUPFAM" id="SSF54814">
    <property type="entry name" value="Prokaryotic type KH domain (KH-domain type II)"/>
    <property type="match status" value="2"/>
</dbReference>
<organism evidence="10 11">
    <name type="scientific">Candidatus Roizmanbacteria bacterium RIFCSPHIGHO2_01_FULL_39_12c</name>
    <dbReference type="NCBI Taxonomy" id="1802031"/>
    <lineage>
        <taxon>Bacteria</taxon>
        <taxon>Candidatus Roizmaniibacteriota</taxon>
    </lineage>
</organism>
<keyword evidence="1 7" id="KW-0806">Transcription termination</keyword>
<reference evidence="10 11" key="1">
    <citation type="journal article" date="2016" name="Nat. Commun.">
        <title>Thousands of microbial genomes shed light on interconnected biogeochemical processes in an aquifer system.</title>
        <authorList>
            <person name="Anantharaman K."/>
            <person name="Brown C.T."/>
            <person name="Hug L.A."/>
            <person name="Sharon I."/>
            <person name="Castelle C.J."/>
            <person name="Probst A.J."/>
            <person name="Thomas B.C."/>
            <person name="Singh A."/>
            <person name="Wilkins M.J."/>
            <person name="Karaoz U."/>
            <person name="Brodie E.L."/>
            <person name="Williams K.H."/>
            <person name="Hubbard S.S."/>
            <person name="Banfield J.F."/>
        </authorList>
    </citation>
    <scope>NUCLEOTIDE SEQUENCE [LARGE SCALE GENOMIC DNA]</scope>
</reference>
<dbReference type="Gene3D" id="2.40.50.140">
    <property type="entry name" value="Nucleic acid-binding proteins"/>
    <property type="match status" value="1"/>
</dbReference>